<name>A0A6G1HFH6_9PEZI</name>
<dbReference type="AlphaFoldDB" id="A0A6G1HFH6"/>
<keyword evidence="2" id="KW-1185">Reference proteome</keyword>
<protein>
    <submittedName>
        <fullName evidence="1">Uncharacterized protein</fullName>
    </submittedName>
</protein>
<dbReference type="EMBL" id="ML977138">
    <property type="protein sequence ID" value="KAF1991802.1"/>
    <property type="molecule type" value="Genomic_DNA"/>
</dbReference>
<reference evidence="1" key="1">
    <citation type="journal article" date="2020" name="Stud. Mycol.">
        <title>101 Dothideomycetes genomes: a test case for predicting lifestyles and emergence of pathogens.</title>
        <authorList>
            <person name="Haridas S."/>
            <person name="Albert R."/>
            <person name="Binder M."/>
            <person name="Bloem J."/>
            <person name="Labutti K."/>
            <person name="Salamov A."/>
            <person name="Andreopoulos B."/>
            <person name="Baker S."/>
            <person name="Barry K."/>
            <person name="Bills G."/>
            <person name="Bluhm B."/>
            <person name="Cannon C."/>
            <person name="Castanera R."/>
            <person name="Culley D."/>
            <person name="Daum C."/>
            <person name="Ezra D."/>
            <person name="Gonzalez J."/>
            <person name="Henrissat B."/>
            <person name="Kuo A."/>
            <person name="Liang C."/>
            <person name="Lipzen A."/>
            <person name="Lutzoni F."/>
            <person name="Magnuson J."/>
            <person name="Mondo S."/>
            <person name="Nolan M."/>
            <person name="Ohm R."/>
            <person name="Pangilinan J."/>
            <person name="Park H.-J."/>
            <person name="Ramirez L."/>
            <person name="Alfaro M."/>
            <person name="Sun H."/>
            <person name="Tritt A."/>
            <person name="Yoshinaga Y."/>
            <person name="Zwiers L.-H."/>
            <person name="Turgeon B."/>
            <person name="Goodwin S."/>
            <person name="Spatafora J."/>
            <person name="Crous P."/>
            <person name="Grigoriev I."/>
        </authorList>
    </citation>
    <scope>NUCLEOTIDE SEQUENCE</scope>
    <source>
        <strain evidence="1">CBS 113979</strain>
    </source>
</reference>
<organism evidence="1 2">
    <name type="scientific">Aulographum hederae CBS 113979</name>
    <dbReference type="NCBI Taxonomy" id="1176131"/>
    <lineage>
        <taxon>Eukaryota</taxon>
        <taxon>Fungi</taxon>
        <taxon>Dikarya</taxon>
        <taxon>Ascomycota</taxon>
        <taxon>Pezizomycotina</taxon>
        <taxon>Dothideomycetes</taxon>
        <taxon>Pleosporomycetidae</taxon>
        <taxon>Aulographales</taxon>
        <taxon>Aulographaceae</taxon>
    </lineage>
</organism>
<gene>
    <name evidence="1" type="ORF">K402DRAFT_388348</name>
</gene>
<evidence type="ECO:0000313" key="2">
    <source>
        <dbReference type="Proteomes" id="UP000800041"/>
    </source>
</evidence>
<accession>A0A6G1HFH6</accession>
<evidence type="ECO:0000313" key="1">
    <source>
        <dbReference type="EMBL" id="KAF1991802.1"/>
    </source>
</evidence>
<dbReference type="Proteomes" id="UP000800041">
    <property type="component" value="Unassembled WGS sequence"/>
</dbReference>
<proteinExistence type="predicted"/>
<sequence length="59" mass="6364">MDRKDESQMMRKNFETGGEAFKIVILSWPLLLCHGSLAFGVPLGIADDGILATAQQAAT</sequence>